<organism evidence="1 2">
    <name type="scientific">Intrasporangium chromatireducens Q5-1</name>
    <dbReference type="NCBI Taxonomy" id="584657"/>
    <lineage>
        <taxon>Bacteria</taxon>
        <taxon>Bacillati</taxon>
        <taxon>Actinomycetota</taxon>
        <taxon>Actinomycetes</taxon>
        <taxon>Micrococcales</taxon>
        <taxon>Intrasporangiaceae</taxon>
        <taxon>Intrasporangium</taxon>
    </lineage>
</organism>
<evidence type="ECO:0000313" key="1">
    <source>
        <dbReference type="EMBL" id="EWT03722.1"/>
    </source>
</evidence>
<comment type="caution">
    <text evidence="1">The sequence shown here is derived from an EMBL/GenBank/DDBJ whole genome shotgun (WGS) entry which is preliminary data.</text>
</comment>
<dbReference type="EMBL" id="AWQS01000515">
    <property type="protein sequence ID" value="EWT03722.1"/>
    <property type="molecule type" value="Genomic_DNA"/>
</dbReference>
<name>W9GES1_9MICO</name>
<evidence type="ECO:0000313" key="2">
    <source>
        <dbReference type="Proteomes" id="UP000019494"/>
    </source>
</evidence>
<evidence type="ECO:0008006" key="3">
    <source>
        <dbReference type="Google" id="ProtNLM"/>
    </source>
</evidence>
<dbReference type="Proteomes" id="UP000019494">
    <property type="component" value="Unassembled WGS sequence"/>
</dbReference>
<dbReference type="RefSeq" id="WP_034722898.1">
    <property type="nucleotide sequence ID" value="NZ_AWQS01000515.1"/>
</dbReference>
<reference evidence="2" key="1">
    <citation type="submission" date="2013-08" db="EMBL/GenBank/DDBJ databases">
        <title>Intrasporangium oryzae NRRL B-24470.</title>
        <authorList>
            <person name="Liu H."/>
            <person name="Wang G."/>
        </authorList>
    </citation>
    <scope>NUCLEOTIDE SEQUENCE [LARGE SCALE GENOMIC DNA]</scope>
    <source>
        <strain evidence="2">Q5-1</strain>
    </source>
</reference>
<proteinExistence type="predicted"/>
<dbReference type="AlphaFoldDB" id="W9GES1"/>
<gene>
    <name evidence="1" type="ORF">N864_19180</name>
</gene>
<sequence>MSEQRLTVMGQVQTVTKASATIRTATGTTTVAWDGGTAFLDTRAAKRANVRAGVCAVASTALVAPGEQRTGPEGADVVVWVLVSAPLDGHCPAVAPQAPGASGAARMVSGLVNKVQGSVVTLETIGVGRPTARLRIALANTVTIVETRDATSAVVRKGRCVVAVGTSPGTGRVLATSLTVSDAGRATCPR</sequence>
<keyword evidence="2" id="KW-1185">Reference proteome</keyword>
<accession>W9GES1</accession>
<protein>
    <recommendedName>
        <fullName evidence="3">DUF5666 domain-containing protein</fullName>
    </recommendedName>
</protein>